<dbReference type="AlphaFoldDB" id="A0A7J0GUV7"/>
<sequence length="125" mass="13777">MCTSTTIQNAVRKLLVVGVDSTMSVGLRDPTNLFGHPTDQLLTEIDSELSQWKSESSKPVTNISFVHFPLSFSAAADSGKTLKDIFLKHFLSAYPCGHLHTSFGKNLKRHHHSSDNSLTSQKFSS</sequence>
<reference evidence="1 2" key="1">
    <citation type="submission" date="2019-07" db="EMBL/GenBank/DDBJ databases">
        <title>De Novo Assembly of kiwifruit Actinidia rufa.</title>
        <authorList>
            <person name="Sugita-Konishi S."/>
            <person name="Sato K."/>
            <person name="Mori E."/>
            <person name="Abe Y."/>
            <person name="Kisaki G."/>
            <person name="Hamano K."/>
            <person name="Suezawa K."/>
            <person name="Otani M."/>
            <person name="Fukuda T."/>
            <person name="Manabe T."/>
            <person name="Gomi K."/>
            <person name="Tabuchi M."/>
            <person name="Akimitsu K."/>
            <person name="Kataoka I."/>
        </authorList>
    </citation>
    <scope>NUCLEOTIDE SEQUENCE [LARGE SCALE GENOMIC DNA]</scope>
    <source>
        <strain evidence="2">cv. Fuchu</strain>
    </source>
</reference>
<gene>
    <name evidence="1" type="ORF">Acr_24g0007520</name>
</gene>
<dbReference type="InterPro" id="IPR029052">
    <property type="entry name" value="Metallo-depent_PP-like"/>
</dbReference>
<evidence type="ECO:0000313" key="2">
    <source>
        <dbReference type="Proteomes" id="UP000585474"/>
    </source>
</evidence>
<proteinExistence type="predicted"/>
<evidence type="ECO:0000313" key="1">
    <source>
        <dbReference type="EMBL" id="GFZ14562.1"/>
    </source>
</evidence>
<comment type="caution">
    <text evidence="1">The sequence shown here is derived from an EMBL/GenBank/DDBJ whole genome shotgun (WGS) entry which is preliminary data.</text>
</comment>
<dbReference type="SUPFAM" id="SSF56300">
    <property type="entry name" value="Metallo-dependent phosphatases"/>
    <property type="match status" value="1"/>
</dbReference>
<protein>
    <submittedName>
        <fullName evidence="1">Calcineurin-like metallo-phosphoesterase superfamily protein</fullName>
    </submittedName>
</protein>
<dbReference type="OrthoDB" id="27234at2759"/>
<dbReference type="Proteomes" id="UP000585474">
    <property type="component" value="Unassembled WGS sequence"/>
</dbReference>
<name>A0A7J0GUV7_9ERIC</name>
<dbReference type="PANTHER" id="PTHR14795">
    <property type="entry name" value="HELICASE RELATED"/>
    <property type="match status" value="1"/>
</dbReference>
<keyword evidence="2" id="KW-1185">Reference proteome</keyword>
<organism evidence="1 2">
    <name type="scientific">Actinidia rufa</name>
    <dbReference type="NCBI Taxonomy" id="165716"/>
    <lineage>
        <taxon>Eukaryota</taxon>
        <taxon>Viridiplantae</taxon>
        <taxon>Streptophyta</taxon>
        <taxon>Embryophyta</taxon>
        <taxon>Tracheophyta</taxon>
        <taxon>Spermatophyta</taxon>
        <taxon>Magnoliopsida</taxon>
        <taxon>eudicotyledons</taxon>
        <taxon>Gunneridae</taxon>
        <taxon>Pentapetalae</taxon>
        <taxon>asterids</taxon>
        <taxon>Ericales</taxon>
        <taxon>Actinidiaceae</taxon>
        <taxon>Actinidia</taxon>
    </lineage>
</organism>
<dbReference type="PANTHER" id="PTHR14795:SF0">
    <property type="entry name" value="TRANSMEMBRANE PROTEIN 62"/>
    <property type="match status" value="1"/>
</dbReference>
<accession>A0A7J0GUV7</accession>
<dbReference type="EMBL" id="BJWL01000024">
    <property type="protein sequence ID" value="GFZ14562.1"/>
    <property type="molecule type" value="Genomic_DNA"/>
</dbReference>